<proteinExistence type="predicted"/>
<dbReference type="Proteomes" id="UP000585050">
    <property type="component" value="Unassembled WGS sequence"/>
</dbReference>
<gene>
    <name evidence="1" type="ORF">HGP29_25785</name>
</gene>
<evidence type="ECO:0000313" key="2">
    <source>
        <dbReference type="Proteomes" id="UP000585050"/>
    </source>
</evidence>
<comment type="caution">
    <text evidence="1">The sequence shown here is derived from an EMBL/GenBank/DDBJ whole genome shotgun (WGS) entry which is preliminary data.</text>
</comment>
<sequence length="193" mass="22323">MVFSIPFWEKHPLHLIISDLSDDFTNDDDMSMVNALSVIRTILDNNSLIDTTKGLFTMLNSGNWRVHVLVVVILIMDIKFRTEEVFSLIRARIRVGTWASPQLLVVLNAYDNQFPQNMMDVLDDSFEIRGYVNLDNTSKLGSNAFIKEQSQKVKSAMKWLINNEFEADNEGMKMAKSWSIRLLQIQEYLDKKN</sequence>
<protein>
    <submittedName>
        <fullName evidence="1">Uncharacterized protein</fullName>
    </submittedName>
</protein>
<dbReference type="EMBL" id="JABAIL010000013">
    <property type="protein sequence ID" value="NLR94642.1"/>
    <property type="molecule type" value="Genomic_DNA"/>
</dbReference>
<evidence type="ECO:0000313" key="1">
    <source>
        <dbReference type="EMBL" id="NLR94642.1"/>
    </source>
</evidence>
<dbReference type="RefSeq" id="WP_168885350.1">
    <property type="nucleotide sequence ID" value="NZ_JABAIL010000013.1"/>
</dbReference>
<organism evidence="1 2">
    <name type="scientific">Flammeovirga agarivorans</name>
    <dbReference type="NCBI Taxonomy" id="2726742"/>
    <lineage>
        <taxon>Bacteria</taxon>
        <taxon>Pseudomonadati</taxon>
        <taxon>Bacteroidota</taxon>
        <taxon>Cytophagia</taxon>
        <taxon>Cytophagales</taxon>
        <taxon>Flammeovirgaceae</taxon>
        <taxon>Flammeovirga</taxon>
    </lineage>
</organism>
<accession>A0A7X8SQZ8</accession>
<dbReference type="AlphaFoldDB" id="A0A7X8SQZ8"/>
<reference evidence="1 2" key="1">
    <citation type="submission" date="2020-04" db="EMBL/GenBank/DDBJ databases">
        <title>Flammeovirga sp. SR4, a novel species isolated from seawater.</title>
        <authorList>
            <person name="Wang X."/>
        </authorList>
    </citation>
    <scope>NUCLEOTIDE SEQUENCE [LARGE SCALE GENOMIC DNA]</scope>
    <source>
        <strain evidence="1 2">SR4</strain>
    </source>
</reference>
<keyword evidence="2" id="KW-1185">Reference proteome</keyword>
<name>A0A7X8SQZ8_9BACT</name>